<gene>
    <name evidence="4" type="ORF">FNH13_15600</name>
</gene>
<dbReference type="InterPro" id="IPR036597">
    <property type="entry name" value="Fido-like_dom_sf"/>
</dbReference>
<dbReference type="PANTHER" id="PTHR13504:SF38">
    <property type="entry name" value="FIDO DOMAIN-CONTAINING PROTEIN"/>
    <property type="match status" value="1"/>
</dbReference>
<feature type="active site" evidence="1">
    <location>
        <position position="151"/>
    </location>
</feature>
<dbReference type="PROSITE" id="PS51459">
    <property type="entry name" value="FIDO"/>
    <property type="match status" value="1"/>
</dbReference>
<dbReference type="KEGG" id="orz:FNH13_15600"/>
<protein>
    <submittedName>
        <fullName evidence="4">Fic family protein</fullName>
    </submittedName>
</protein>
<dbReference type="Proteomes" id="UP000315395">
    <property type="component" value="Chromosome"/>
</dbReference>
<evidence type="ECO:0000313" key="4">
    <source>
        <dbReference type="EMBL" id="QDO90449.1"/>
    </source>
</evidence>
<dbReference type="GO" id="GO:0005524">
    <property type="term" value="F:ATP binding"/>
    <property type="evidence" value="ECO:0007669"/>
    <property type="project" value="UniProtKB-KW"/>
</dbReference>
<dbReference type="Pfam" id="PF02661">
    <property type="entry name" value="Fic"/>
    <property type="match status" value="1"/>
</dbReference>
<evidence type="ECO:0000256" key="1">
    <source>
        <dbReference type="PIRSR" id="PIRSR640198-1"/>
    </source>
</evidence>
<dbReference type="OrthoDB" id="9813719at2"/>
<evidence type="ECO:0000256" key="2">
    <source>
        <dbReference type="PIRSR" id="PIRSR640198-2"/>
    </source>
</evidence>
<dbReference type="PANTHER" id="PTHR13504">
    <property type="entry name" value="FIDO DOMAIN-CONTAINING PROTEIN DDB_G0283145"/>
    <property type="match status" value="1"/>
</dbReference>
<feature type="binding site" evidence="2">
    <location>
        <begin position="155"/>
        <end position="162"/>
    </location>
    <ligand>
        <name>ATP</name>
        <dbReference type="ChEBI" id="CHEBI:30616"/>
    </ligand>
</feature>
<sequence>MGRDVVPHSAVLLRGESIASSDIEHITSSARNIALAEATHDEGTSNASLVAANARTLRRAIDVATAPDVAGVLALHEELMRTDPRHQAGIFRAEQVWIGGHASTPVGAHFIPPHHEQIAAAMSDLALFAQRTDLPRMSQLALTHAQFATIHPFTDGNGRTGRALMHVMLRQSGLVQHGVVPVSAGLLTDTRGYHEALDSYRDGDPESIVRLFTASSLKAVTNATALVTEVRDIRASWDDRIRSRRGSTAWQVADLLLRFPLITARTLHDQLGASPTNAPRIMAPLLESGVVSSGTHYASRATYWWSPEITDAVDDFAVRAGRRRL</sequence>
<dbReference type="InterPro" id="IPR040198">
    <property type="entry name" value="Fido_containing"/>
</dbReference>
<dbReference type="SUPFAM" id="SSF140931">
    <property type="entry name" value="Fic-like"/>
    <property type="match status" value="1"/>
</dbReference>
<name>A0A516GFZ8_9MICO</name>
<proteinExistence type="predicted"/>
<dbReference type="InterPro" id="IPR003812">
    <property type="entry name" value="Fido"/>
</dbReference>
<evidence type="ECO:0000313" key="5">
    <source>
        <dbReference type="Proteomes" id="UP000315395"/>
    </source>
</evidence>
<reference evidence="4 5" key="1">
    <citation type="submission" date="2019-07" db="EMBL/GenBank/DDBJ databases">
        <title>complete genome sequencing of Ornithinimicrobium sp. H23M54.</title>
        <authorList>
            <person name="Bae J.-W."/>
            <person name="Lee S.-Y."/>
        </authorList>
    </citation>
    <scope>NUCLEOTIDE SEQUENCE [LARGE SCALE GENOMIC DNA]</scope>
    <source>
        <strain evidence="4 5">H23M54</strain>
    </source>
</reference>
<evidence type="ECO:0000259" key="3">
    <source>
        <dbReference type="PROSITE" id="PS51459"/>
    </source>
</evidence>
<keyword evidence="5" id="KW-1185">Reference proteome</keyword>
<keyword evidence="2" id="KW-0067">ATP-binding</keyword>
<feature type="domain" description="Fido" evidence="3">
    <location>
        <begin position="67"/>
        <end position="214"/>
    </location>
</feature>
<accession>A0A516GFZ8</accession>
<organism evidence="4 5">
    <name type="scientific">Ornithinimicrobium ciconiae</name>
    <dbReference type="NCBI Taxonomy" id="2594265"/>
    <lineage>
        <taxon>Bacteria</taxon>
        <taxon>Bacillati</taxon>
        <taxon>Actinomycetota</taxon>
        <taxon>Actinomycetes</taxon>
        <taxon>Micrococcales</taxon>
        <taxon>Ornithinimicrobiaceae</taxon>
        <taxon>Ornithinimicrobium</taxon>
    </lineage>
</organism>
<keyword evidence="2" id="KW-0547">Nucleotide-binding</keyword>
<dbReference type="Gene3D" id="1.10.3290.10">
    <property type="entry name" value="Fido-like domain"/>
    <property type="match status" value="1"/>
</dbReference>
<dbReference type="AlphaFoldDB" id="A0A516GFZ8"/>
<dbReference type="EMBL" id="CP041616">
    <property type="protein sequence ID" value="QDO90449.1"/>
    <property type="molecule type" value="Genomic_DNA"/>
</dbReference>